<feature type="domain" description="Secretion system C-terminal sorting" evidence="2">
    <location>
        <begin position="12"/>
        <end position="58"/>
    </location>
</feature>
<dbReference type="InterPro" id="IPR026444">
    <property type="entry name" value="Secre_tail"/>
</dbReference>
<dbReference type="Pfam" id="PF18962">
    <property type="entry name" value="Por_Secre_tail"/>
    <property type="match status" value="1"/>
</dbReference>
<protein>
    <submittedName>
        <fullName evidence="3">T9SS type A sorting domain-containing protein</fullName>
    </submittedName>
</protein>
<proteinExistence type="predicted"/>
<organism evidence="3 4">
    <name type="scientific">Hyunsoonleella aquatilis</name>
    <dbReference type="NCBI Taxonomy" id="2762758"/>
    <lineage>
        <taxon>Bacteria</taxon>
        <taxon>Pseudomonadati</taxon>
        <taxon>Bacteroidota</taxon>
        <taxon>Flavobacteriia</taxon>
        <taxon>Flavobacteriales</taxon>
        <taxon>Flavobacteriaceae</taxon>
    </lineage>
</organism>
<name>A0A923KKT1_9FLAO</name>
<comment type="caution">
    <text evidence="3">The sequence shown here is derived from an EMBL/GenBank/DDBJ whole genome shotgun (WGS) entry which is preliminary data.</text>
</comment>
<gene>
    <name evidence="3" type="ORF">H7U19_10385</name>
</gene>
<evidence type="ECO:0000313" key="4">
    <source>
        <dbReference type="Proteomes" id="UP000656244"/>
    </source>
</evidence>
<reference evidence="3" key="1">
    <citation type="submission" date="2020-08" db="EMBL/GenBank/DDBJ databases">
        <title>Hyunsoonleella sp. strain SJ7 genome sequencing and assembly.</title>
        <authorList>
            <person name="Kim I."/>
        </authorList>
    </citation>
    <scope>NUCLEOTIDE SEQUENCE</scope>
    <source>
        <strain evidence="3">SJ7</strain>
    </source>
</reference>
<evidence type="ECO:0000313" key="3">
    <source>
        <dbReference type="EMBL" id="MBC3758812.1"/>
    </source>
</evidence>
<dbReference type="NCBIfam" id="TIGR04183">
    <property type="entry name" value="Por_Secre_tail"/>
    <property type="match status" value="1"/>
</dbReference>
<dbReference type="AlphaFoldDB" id="A0A923KKT1"/>
<keyword evidence="4" id="KW-1185">Reference proteome</keyword>
<evidence type="ECO:0000259" key="2">
    <source>
        <dbReference type="Pfam" id="PF18962"/>
    </source>
</evidence>
<accession>A0A923KKT1</accession>
<sequence length="60" mass="6840">MTISSPVILDALTIYNINGKKIREINKPENRINLNALSAGVYFLKFETKDTSVLKRIVKF</sequence>
<dbReference type="EMBL" id="JACNMF010000003">
    <property type="protein sequence ID" value="MBC3758812.1"/>
    <property type="molecule type" value="Genomic_DNA"/>
</dbReference>
<evidence type="ECO:0000256" key="1">
    <source>
        <dbReference type="ARBA" id="ARBA00022729"/>
    </source>
</evidence>
<keyword evidence="1" id="KW-0732">Signal</keyword>
<dbReference type="Proteomes" id="UP000656244">
    <property type="component" value="Unassembled WGS sequence"/>
</dbReference>